<dbReference type="InterPro" id="IPR028098">
    <property type="entry name" value="Glyco_trans_4-like_N"/>
</dbReference>
<dbReference type="AlphaFoldDB" id="A0A1R4GZX4"/>
<keyword evidence="4" id="KW-1185">Reference proteome</keyword>
<keyword evidence="3" id="KW-0808">Transferase</keyword>
<gene>
    <name evidence="3" type="ORF">CRENPOLYSF2_1190004</name>
</gene>
<feature type="domain" description="Glycosyltransferase subfamily 4-like N-terminal" evidence="2">
    <location>
        <begin position="11"/>
        <end position="177"/>
    </location>
</feature>
<reference evidence="4" key="1">
    <citation type="submission" date="2017-02" db="EMBL/GenBank/DDBJ databases">
        <authorList>
            <person name="Daims H."/>
        </authorList>
    </citation>
    <scope>NUCLEOTIDE SEQUENCE [LARGE SCALE GENOMIC DNA]</scope>
</reference>
<dbReference type="Pfam" id="PF13439">
    <property type="entry name" value="Glyco_transf_4"/>
    <property type="match status" value="1"/>
</dbReference>
<accession>A0A1R4GZX4</accession>
<evidence type="ECO:0000259" key="1">
    <source>
        <dbReference type="Pfam" id="PF00534"/>
    </source>
</evidence>
<feature type="domain" description="Glycosyl transferase family 1" evidence="1">
    <location>
        <begin position="182"/>
        <end position="337"/>
    </location>
</feature>
<organism evidence="3 4">
    <name type="scientific">Crenothrix polyspora</name>
    <dbReference type="NCBI Taxonomy" id="360316"/>
    <lineage>
        <taxon>Bacteria</taxon>
        <taxon>Pseudomonadati</taxon>
        <taxon>Pseudomonadota</taxon>
        <taxon>Gammaproteobacteria</taxon>
        <taxon>Methylococcales</taxon>
        <taxon>Crenotrichaceae</taxon>
        <taxon>Crenothrix</taxon>
    </lineage>
</organism>
<dbReference type="EMBL" id="FUKJ01000023">
    <property type="protein sequence ID" value="SJM89504.1"/>
    <property type="molecule type" value="Genomic_DNA"/>
</dbReference>
<dbReference type="PANTHER" id="PTHR45871">
    <property type="entry name" value="N-ACETYLGLUCOSAMINYL-PHOSPHATIDYLINOSITOL BIOSYNTHETIC PROTEIN"/>
    <property type="match status" value="1"/>
</dbReference>
<dbReference type="RefSeq" id="WP_087145665.1">
    <property type="nucleotide sequence ID" value="NZ_FUKJ01000023.1"/>
</dbReference>
<evidence type="ECO:0000313" key="4">
    <source>
        <dbReference type="Proteomes" id="UP000195442"/>
    </source>
</evidence>
<evidence type="ECO:0000259" key="2">
    <source>
        <dbReference type="Pfam" id="PF13439"/>
    </source>
</evidence>
<dbReference type="InterPro" id="IPR001296">
    <property type="entry name" value="Glyco_trans_1"/>
</dbReference>
<dbReference type="CDD" id="cd03801">
    <property type="entry name" value="GT4_PimA-like"/>
    <property type="match status" value="1"/>
</dbReference>
<name>A0A1R4GZX4_9GAMM</name>
<protein>
    <submittedName>
        <fullName evidence="3">Glycosyltransferase</fullName>
    </submittedName>
</protein>
<dbReference type="Gene3D" id="3.40.50.2000">
    <property type="entry name" value="Glycogen Phosphorylase B"/>
    <property type="match status" value="2"/>
</dbReference>
<dbReference type="PANTHER" id="PTHR45871:SF1">
    <property type="entry name" value="PHOSPHATIDYLINOSITOL N-ACETYLGLUCOSAMINYLTRANSFERASE SUBUNIT A"/>
    <property type="match status" value="1"/>
</dbReference>
<dbReference type="GO" id="GO:0016757">
    <property type="term" value="F:glycosyltransferase activity"/>
    <property type="evidence" value="ECO:0007669"/>
    <property type="project" value="InterPro"/>
</dbReference>
<dbReference type="SUPFAM" id="SSF53756">
    <property type="entry name" value="UDP-Glycosyltransferase/glycogen phosphorylase"/>
    <property type="match status" value="1"/>
</dbReference>
<proteinExistence type="predicted"/>
<evidence type="ECO:0000313" key="3">
    <source>
        <dbReference type="EMBL" id="SJM89504.1"/>
    </source>
</evidence>
<dbReference type="Pfam" id="PF00534">
    <property type="entry name" value="Glycos_transf_1"/>
    <property type="match status" value="1"/>
</dbReference>
<dbReference type="OrthoDB" id="8523124at2"/>
<sequence length="382" mass="41703">MNILHVFRSPVGGLFRHVCDLAEEQARLGYNVGIICDASTGGASAASKLDALQAICTLGVHRIPMSRHIGFSDVKVLRNIPRLCAGENIDVVHGHGAKGGAYGRILAKMLHAKAIYTPHGGSMHYSITTPTGMFYLALERCLKKFTDGIIFDSKTSAETYRGKVGGFSCAHRVVHNGLREYEFDRLPRTEQENQFVFVGEIRKLKGLDVLLQALALIKDPAVSLSVFGSGPDEAFFKNRVQVLGLINQVTFHLPVFPVTKAFVNARCVVVPSLAESFPYIVLETAAARVPLLTTNVGGIPEIFGPHAYQLLPAGDANELAKAMQRVLNDHDSAESLADSLHNHVHTHFRFSTMVEHIVGFYNELLTSPMQLPINGQVIAQAK</sequence>
<dbReference type="Proteomes" id="UP000195442">
    <property type="component" value="Unassembled WGS sequence"/>
</dbReference>